<feature type="compositionally biased region" description="Basic and acidic residues" evidence="7">
    <location>
        <begin position="2812"/>
        <end position="2825"/>
    </location>
</feature>
<feature type="domain" description="WSC" evidence="9">
    <location>
        <begin position="1010"/>
        <end position="1100"/>
    </location>
</feature>
<evidence type="ECO:0000259" key="9">
    <source>
        <dbReference type="PROSITE" id="PS51212"/>
    </source>
</evidence>
<reference evidence="11" key="1">
    <citation type="submission" date="2014-11" db="EMBL/GenBank/DDBJ databases">
        <authorList>
            <person name="Otto D Thomas"/>
            <person name="Naeem Raeece"/>
        </authorList>
    </citation>
    <scope>NUCLEOTIDE SEQUENCE</scope>
</reference>
<dbReference type="PANTHER" id="PTHR45964">
    <property type="entry name" value="WSCD FAMILY MEMBER CG9164"/>
    <property type="match status" value="1"/>
</dbReference>
<evidence type="ECO:0000256" key="4">
    <source>
        <dbReference type="ARBA" id="ARBA00022737"/>
    </source>
</evidence>
<feature type="region of interest" description="Disordered" evidence="7">
    <location>
        <begin position="4153"/>
        <end position="4230"/>
    </location>
</feature>
<comment type="caution">
    <text evidence="6">Lacks conserved residue(s) required for the propagation of feature annotation.</text>
</comment>
<feature type="region of interest" description="Disordered" evidence="7">
    <location>
        <begin position="4336"/>
        <end position="4365"/>
    </location>
</feature>
<protein>
    <recommendedName>
        <fullName evidence="12">WSC domain-containing protein</fullName>
    </recommendedName>
</protein>
<dbReference type="GO" id="GO:0005576">
    <property type="term" value="C:extracellular region"/>
    <property type="evidence" value="ECO:0007669"/>
    <property type="project" value="UniProtKB-SubCell"/>
</dbReference>
<comment type="subcellular location">
    <subcellularLocation>
        <location evidence="1">Secreted</location>
    </subcellularLocation>
</comment>
<gene>
    <name evidence="11" type="ORF">Cvel_5379</name>
</gene>
<dbReference type="InterPro" id="IPR036383">
    <property type="entry name" value="TSP1_rpt_sf"/>
</dbReference>
<dbReference type="InterPro" id="IPR020864">
    <property type="entry name" value="MACPF"/>
</dbReference>
<dbReference type="Gene3D" id="2.20.100.10">
    <property type="entry name" value="Thrombospondin type-1 (TSP1) repeat"/>
    <property type="match status" value="1"/>
</dbReference>
<organism evidence="11">
    <name type="scientific">Chromera velia CCMP2878</name>
    <dbReference type="NCBI Taxonomy" id="1169474"/>
    <lineage>
        <taxon>Eukaryota</taxon>
        <taxon>Sar</taxon>
        <taxon>Alveolata</taxon>
        <taxon>Colpodellida</taxon>
        <taxon>Chromeraceae</taxon>
        <taxon>Chromera</taxon>
    </lineage>
</organism>
<feature type="domain" description="WSC" evidence="9">
    <location>
        <begin position="456"/>
        <end position="557"/>
    </location>
</feature>
<feature type="domain" description="WSC" evidence="9">
    <location>
        <begin position="783"/>
        <end position="895"/>
    </location>
</feature>
<comment type="similarity">
    <text evidence="2">Belongs to the dermatopontin family.</text>
</comment>
<feature type="region of interest" description="Disordered" evidence="7">
    <location>
        <begin position="2808"/>
        <end position="2849"/>
    </location>
</feature>
<dbReference type="PANTHER" id="PTHR45964:SF5">
    <property type="entry name" value="WSCD FAMILY MEMBER CG9164"/>
    <property type="match status" value="1"/>
</dbReference>
<dbReference type="Pfam" id="PF00090">
    <property type="entry name" value="TSP_1"/>
    <property type="match status" value="1"/>
</dbReference>
<dbReference type="PROSITE" id="PS51448">
    <property type="entry name" value="P_TREFOIL_2"/>
    <property type="match status" value="1"/>
</dbReference>
<feature type="domain" description="WSC" evidence="9">
    <location>
        <begin position="259"/>
        <end position="356"/>
    </location>
</feature>
<dbReference type="PROSITE" id="PS50092">
    <property type="entry name" value="TSP1"/>
    <property type="match status" value="2"/>
</dbReference>
<evidence type="ECO:0000256" key="1">
    <source>
        <dbReference type="ARBA" id="ARBA00004613"/>
    </source>
</evidence>
<dbReference type="VEuPathDB" id="CryptoDB:Cvel_5379"/>
<feature type="region of interest" description="Disordered" evidence="7">
    <location>
        <begin position="2887"/>
        <end position="2956"/>
    </location>
</feature>
<evidence type="ECO:0000256" key="8">
    <source>
        <dbReference type="SAM" id="SignalP"/>
    </source>
</evidence>
<keyword evidence="3" id="KW-0964">Secreted</keyword>
<feature type="compositionally biased region" description="Polar residues" evidence="7">
    <location>
        <begin position="3378"/>
        <end position="3394"/>
    </location>
</feature>
<dbReference type="Pfam" id="PF01823">
    <property type="entry name" value="MACPF"/>
    <property type="match status" value="2"/>
</dbReference>
<dbReference type="InterPro" id="IPR000884">
    <property type="entry name" value="TSP1_rpt"/>
</dbReference>
<dbReference type="SMART" id="SM00209">
    <property type="entry name" value="TSP1"/>
    <property type="match status" value="2"/>
</dbReference>
<feature type="domain" description="WSC" evidence="9">
    <location>
        <begin position="900"/>
        <end position="992"/>
    </location>
</feature>
<evidence type="ECO:0000259" key="10">
    <source>
        <dbReference type="PROSITE" id="PS51448"/>
    </source>
</evidence>
<dbReference type="InterPro" id="IPR000519">
    <property type="entry name" value="P_trefoil_dom"/>
</dbReference>
<feature type="region of interest" description="Disordered" evidence="7">
    <location>
        <begin position="1293"/>
        <end position="1328"/>
    </location>
</feature>
<keyword evidence="8" id="KW-0732">Signal</keyword>
<feature type="domain" description="WSC" evidence="9">
    <location>
        <begin position="361"/>
        <end position="449"/>
    </location>
</feature>
<keyword evidence="4" id="KW-0677">Repeat</keyword>
<dbReference type="SUPFAM" id="SSF82895">
    <property type="entry name" value="TSP-1 type 1 repeat"/>
    <property type="match status" value="1"/>
</dbReference>
<feature type="domain" description="P-type" evidence="10">
    <location>
        <begin position="2468"/>
        <end position="2523"/>
    </location>
</feature>
<dbReference type="EMBL" id="CDMZ01001669">
    <property type="protein sequence ID" value="CEM35981.1"/>
    <property type="molecule type" value="Genomic_DNA"/>
</dbReference>
<dbReference type="SMART" id="SM00321">
    <property type="entry name" value="WSC"/>
    <property type="match status" value="6"/>
</dbReference>
<feature type="compositionally biased region" description="Low complexity" evidence="7">
    <location>
        <begin position="2926"/>
        <end position="2936"/>
    </location>
</feature>
<dbReference type="PhylomeDB" id="A0A0G4GYC4"/>
<evidence type="ECO:0000256" key="2">
    <source>
        <dbReference type="ARBA" id="ARBA00008712"/>
    </source>
</evidence>
<feature type="signal peptide" evidence="8">
    <location>
        <begin position="1"/>
        <end position="17"/>
    </location>
</feature>
<feature type="domain" description="WSC" evidence="9">
    <location>
        <begin position="666"/>
        <end position="769"/>
    </location>
</feature>
<dbReference type="InterPro" id="IPR026645">
    <property type="entry name" value="Dermatopontin"/>
</dbReference>
<dbReference type="InterPro" id="IPR051589">
    <property type="entry name" value="Sialate-O-sulfotransferase"/>
</dbReference>
<feature type="compositionally biased region" description="Polar residues" evidence="7">
    <location>
        <begin position="2831"/>
        <end position="2849"/>
    </location>
</feature>
<keyword evidence="5" id="KW-1015">Disulfide bond</keyword>
<evidence type="ECO:0000256" key="7">
    <source>
        <dbReference type="SAM" id="MobiDB-lite"/>
    </source>
</evidence>
<feature type="domain" description="WSC" evidence="9">
    <location>
        <begin position="568"/>
        <end position="660"/>
    </location>
</feature>
<dbReference type="Pfam" id="PF01822">
    <property type="entry name" value="WSC"/>
    <property type="match status" value="6"/>
</dbReference>
<dbReference type="InterPro" id="IPR002889">
    <property type="entry name" value="WSC_carb-bd"/>
</dbReference>
<evidence type="ECO:0000256" key="3">
    <source>
        <dbReference type="ARBA" id="ARBA00022525"/>
    </source>
</evidence>
<evidence type="ECO:0000256" key="6">
    <source>
        <dbReference type="PROSITE-ProRule" id="PRU00779"/>
    </source>
</evidence>
<name>A0A0G4GYC4_9ALVE</name>
<dbReference type="PROSITE" id="PS51212">
    <property type="entry name" value="WSC"/>
    <property type="match status" value="8"/>
</dbReference>
<evidence type="ECO:0008006" key="12">
    <source>
        <dbReference type="Google" id="ProtNLM"/>
    </source>
</evidence>
<feature type="compositionally biased region" description="Low complexity" evidence="7">
    <location>
        <begin position="4204"/>
        <end position="4216"/>
    </location>
</feature>
<feature type="region of interest" description="Disordered" evidence="7">
    <location>
        <begin position="3378"/>
        <end position="3439"/>
    </location>
</feature>
<sequence>MFVRSVVVLSLAATATAELLREVSEHQPSNFSSETAPLQQNGSATPLLQTGVEVVASEESGGPWPCGWGYWQSSGTQSGRVRETLFNTGHNDCARICNNRHWCTGFVFRRWSWSGWRCDLGEFAFQPSHGWPQYTVNSYAACAKSSMHTLWWSWSGWGGCDRSCGWGNRWRSRRRMSSGWWQTQWQSQSCYTGRSCAVHGGWTSWSSWTPCSKQCGLGKRHRTRTCSNPYPSRGGRQCYGSAREESTCALKSCAQASSDFPYEGCFASPPFEDVKASDNENGKSPWACAAFCAEKAQSFALSGDTCLCGDKVTASKRVVASNAHAKDVTYCTTECSADTSIQCGQKGKYHSVYRVLLPSSDFTYLGCFKHNTGKRELTKESGSAGDYPAECSHHCEGSAYFGLSEGKCRCGDSYTKSSALTDRECRYECKEKKNVACGGREANSVYVVKNPQPSDDFRHIGCFKVTSGGPTPRMARRADPSDSVFPPPQHASPSECSDFCHGFSYFGLQDGEQCYCLENYGRSPRKETEVRSCRTECANEEGTICGGPNAMSIYLTDNSGPVPVESTDFKSFGCRVFPYSSYYVQQSEREEHEWASPALCGKRCASQGYAYMVLKDYGRCFCTHWLNSNVPDKDVCHLPCARESDTLCGGKFSVSAYRASRYADPDLLHAGCVYSYSYGSNPRDMKYYTSRSDMTPQMCRDLCRQWKAKPNGETYKYSAVFRTTWCMCGDSIRWQSATMNPENCNYPCQGGGRQFMCGGYWSMSLYYNDQLPGPPAPSASSDGFTYRGCFHTPDSESSAKSSGSMKARFDFSGKHGGSLEDCAEFCKNLPFFAIRDSSWCLCGDSEDFQKQSRRAELDSAGNEIPFSSHCFTRCKDDPMVACGGPDREMSVYETARTDESFLHIGCFEEGGKGDLDGPSSDERTTLSPQGCRRFCASEGKLYFGLSEAKRCKCGDSYGAAASVPQWKCHRVCPSSRFISCGGEKRVDVYVVGAEEVESDSVAKLPETSPDYAYHGCLSVTSVEAAKEEVELSGTLGTPKLCAAFCERTGATYFGLRKRGECYCTNTIGDTSDEKNCHLACPNGNAVGCGGALGVSMYGVAAPVVLRVTVRTGDSPGGTSGSTGPFEVSFCEGALKKTCIPQVVNMTDLRPAETQTFETSVMPNVLSISAAHMFKLSTLRVEAQTKDGWLAVSMSAEILQNRQVIKKMDLHAVNGWFALGASQGFGGDEDIEDIHGDAESAVRLTRQQAADVQDPPGDDTSVVCMRREKALLRPVPFILLQVKGHLKVQMEEAESPEGPISLAPAPLPSTTVGTGTEAEGGSGKGAVQARDDTPLRISTCDDEDVCDSNGVDVYYVNKREGRPLTVVCPVDLPLPTGTPKVPPTPRDLAVELLQSVNAVQVEVVDSQAAPVFVDFVAVQTLSADTNPYTFLSADMEDIWDNMTFIALANNWFAPVKKATEVEAMAKTVEDGNGELAGEGAEEVSGPARKRKLRKGELMTVTATTRGDAPSCSSAGPVEVLFCESGARCLHGSVKLTDLMAGETQTFLGTSVSFLAASGFKLQALQVTMLGVGDGWFVKSLRAQLGEQKLSVEVDGWLDNPVMSAEETGGEGDGWKVGPYLGEPNFALVSTLLSKAGMATAALLVPSIKIGGDDNCAGPLRVIPCSKDKTGKEKCLKESFVFRDPPGRKDDRGISRTSRVFPAVSDDFSLDFIKVANENSKTPCLLEWLKIHLSSMTGVTFGPDDPEFVLKGGDTVKLHPKTAVTVRTKTADYPLSGSAAAFLLSFCGASVPSEGLSFEEQKQNAETAPIKCEDARTFGFVRVWAPRRGEVQEFHGTVGGGSVKISEWHLRALKVTAVGSPFQNLGGQAKGLSLVQEGAEAFGLNGQEDTEGEGGESGQMIMVDDVDAWRVKSFEVSVADRDFATFNIEGSFAKTPDKVSSAEEEFCGNFVKEEATIQEGGIPFAVRAVTRAVAGAGTAGPIFVSVCPKPAESVCVGVESAVRLQGLRAGATQDFFGVLSREDALRFLDSGSGGGAQSVGGSIDRLGPLSGDAARSLHAAVAGVQLKTQGSDPWFVAAVQVFMQTEPLVNNRGEVVVPPDTEGPLLWANGWVAPASAVEDLQIDAKAAETPPDFVQPEFYLPVKGVKVTVEIKTLDVPAAASAGPFKLRVCDDRGCLPDIDVSSLKAGSVQNFEGGAITDRLDFDPLELALVAPVEAGLDAWGCEWVAFRTDLGPPVHFNVSAWLAADPARAPDLQSLQTGGDRIQVHRVYRTHAGPRLALSVSTHGLPAAASTGPVSAFLCEGPQQCLSDALTLRSLHLQSGKMSVRVVSNFPELRDNADFRLNGIKLIAQSGDAWYPTRLLVEGLSAPFSGRTWEFTGGGWLEKGGRGKGGYPSDPPVAWTGEEVYLDACTVAQCAEGCRLLPHFDGEGRHEYNAAECLCKRKGQELLEDKKTCGFTFLPKSAITEEPQCRDVPIDSRKECGSLLYKDDALWLGEWEAQQAECEALRCCFEAKPEFLGCYQPDFQVGPKLELVVATDDKSADSGCAGTVEVYLCEAPDHCLSKPFKLGKAEMGKGKTSAPVVTNFPELLDNLDFRVNALRLVAKSGDGWFPSKLTVQGGSDGPLKGRVWEFEGNGWLEMYNHGHTNKYPPNPKPKWIGDDVYLDVCTVKGCHAKCNSHAKFDKDGRHSGNEASCECPKWGFELQPDGVSCGKIVLPETAFETNPQCQIDAATRKPCGAFFYKKDALLTADWKSQQSACRELNCCFEAHLGFLGCYQPLEGRSRATFDNAGVSSVKSLLETSLAVESESVQAAEKEREREEREHFRSHAKVTSHQSILPSADPSFSAQSAKTPTLEDRLIAFYGLSGTDLASLIHQAHDEELASLTGRRSGAGYRRTPQSQVASLVETENPKKTNASPDQKLKETSADSSSNDASSKAKSKNWFDSNSSSGGGAKYSHTLKVDYTDQTSWKPLELIPNPPSIDYLGVGYDLMSGNVWGEPGGTMVDPGFRNPVIALSWGSGNDQVTPDGKWQRATEAHVIPTYSCYRNSQMQEIEDAQSYASSASSVNNIAASAAFAYSNIVSVEVGGGASFTQASSEEVERLQRSRETEMQILAYCVLYKANMSPYMPWKPTAEVIKALVSLPEKYVDCKQCKRYVNLQGGLLSPAEQASPNSCFEEIGSKHRGKNGKCQCYDPEFPDDFSRSTFYRISSDTTPRWYRLKVKGSLTLEQVKKRQKLSDWVEEQVHLRGYSTCNAVCGGTKDCNDDFKAFQKFFKTFGTHVITELQVGARLRHVVSVKDDEMERAKTSTSNFERDIEASIAVGKKLKSELEPDPDDCNAEYCIVGKGTKVAGFFDAQKIKDAPGITPRRRKALVSLLQTGDSVQTQTEGSHSSTDASEEGLQGSPTDVLSILTGDPAFPAHQNQIFSPKPQKAGEEQRRTAASIAEEVIQRRDPFSPAVLSAVDSVSRSLPSVSSSLTTKSTASQSTTAEFCAEGPWRHSSFNLGDDDVEVSRLGASLAALENKSWQQQTNDDDSDSSLFQTGSLTATGTEGISITAAAKYGKEEESRNSQIGRAMKSVSKEQTFVVGGVPPADEEDWPSWAESVEQMPMPVRYSTVDILSVFDLGFRRQFESVVAWQNGTVGAGDREKFYKETREGFEKLRSNIKAALTDYMKARGLPAGINCKYDSVGNILEWGNGGKECEVKCFAEVFAEPEFKGNSKKFQPGVFGVSADDALNFVPDDSSIAKILNRAQQGDKAIASDSDETADDVYEAMDKKQAEKSLRLSSGCHMVKMVGLDSQGTLIEREFFEDSKSTYIAQLHAIEVVKGLTQLPKGTFRMRYKKSPYQIATCAGVKSGRLELVECDDVTARLRFFRRFLEQQTGEGLCMTANDGVDAEALYCREGTTTTTTQAAQSALSVSVAAKKTDDGDTPDTSCQPAYKKDDVVLLSSGKCRRGSDLADALIQFTGQKEEGRKQAAKLKASGLLSEMGKEDFAKPSDKASLENFLSKGPAGVSGDQRSAAYRAVRDLSRPYKALMGWDGLHLQWKRPIFATRVAGNAKVTVTERYDMYCLQPASDSCKAGTPLVLLPCDGGIEQEWIIEEFVGAGCKPPQFSKALQVVPFENWTASVNKRDKRVDFTFKKCYDSSSLLMQQKTAHEGEKEIPQKSDTDLEEEKERRSRGNETVLALSGAETGTETEEGETREQSVSSSSSSGALAQEEEEEERTRKQEEEKMRIANSMVGMKWRYNSHDGDNEFYFRCAEMKNGPDVDQDDFAELSKTPQLDDVKDNDGATWQRKCPGNKIICRWEAEHSNKLEDRWFKFTCCELKKTSGSLGEEKLTKQEGGQIPESDKDKASRSKALIKTGEVEVPRGHVMTGVWSRRQGKGRTFGLYSREVLPPAGGGGGL</sequence>
<accession>A0A0G4GYC4</accession>
<feature type="chain" id="PRO_5005190695" description="WSC domain-containing protein" evidence="8">
    <location>
        <begin position="18"/>
        <end position="4405"/>
    </location>
</feature>
<evidence type="ECO:0000313" key="11">
    <source>
        <dbReference type="EMBL" id="CEM35981.1"/>
    </source>
</evidence>
<proteinExistence type="inferred from homology"/>
<dbReference type="Pfam" id="PF14704">
    <property type="entry name" value="DERM"/>
    <property type="match status" value="1"/>
</dbReference>
<feature type="compositionally biased region" description="Basic and acidic residues" evidence="7">
    <location>
        <begin position="4154"/>
        <end position="4180"/>
    </location>
</feature>
<evidence type="ECO:0000256" key="5">
    <source>
        <dbReference type="ARBA" id="ARBA00023157"/>
    </source>
</evidence>
<dbReference type="FunFam" id="2.20.100.10:FF:000001">
    <property type="entry name" value="semaphorin-5A isoform X1"/>
    <property type="match status" value="1"/>
</dbReference>